<evidence type="ECO:0000259" key="2">
    <source>
        <dbReference type="Pfam" id="PF11740"/>
    </source>
</evidence>
<evidence type="ECO:0000313" key="3">
    <source>
        <dbReference type="EMBL" id="RMR22214.1"/>
    </source>
</evidence>
<dbReference type="AlphaFoldDB" id="A0A3M4T4X9"/>
<reference evidence="3 4" key="1">
    <citation type="submission" date="2018-08" db="EMBL/GenBank/DDBJ databases">
        <title>Recombination of ecologically and evolutionarily significant loci maintains genetic cohesion in the Pseudomonas syringae species complex.</title>
        <authorList>
            <person name="Dillon M."/>
            <person name="Thakur S."/>
            <person name="Almeida R.N.D."/>
            <person name="Weir B.S."/>
            <person name="Guttman D.S."/>
        </authorList>
    </citation>
    <scope>NUCLEOTIDE SEQUENCE [LARGE SCALE GENOMIC DNA]</scope>
    <source>
        <strain evidence="3 4">ICMP 5931</strain>
    </source>
</reference>
<keyword evidence="1" id="KW-0175">Coiled coil</keyword>
<dbReference type="InterPro" id="IPR021104">
    <property type="entry name" value="KfrA_DNA-bd_N"/>
</dbReference>
<proteinExistence type="predicted"/>
<comment type="caution">
    <text evidence="3">The sequence shown here is derived from an EMBL/GenBank/DDBJ whole genome shotgun (WGS) entry which is preliminary data.</text>
</comment>
<dbReference type="RefSeq" id="WP_122309286.1">
    <property type="nucleotide sequence ID" value="NZ_RBRS01000103.1"/>
</dbReference>
<sequence>MARGGVNLAVVQKARNSLLMRGVYPSIDAVRVEIGNTGSKTTIARYLKQLESPGSEANPRERMSGALRGVVESLLDQVQEEGSQAFLEARAEFEHERKLLVSRAEALESELDEVKLHFRAQGDVLAAQTEELKTTQSTLQTEITRNARLTQSNSDLEVRIQEKDVQIQSLEQKHMHAREALEHYRASIKEQRDQDLNRHESQLYQLQQELTVLQQTLMVKQEEITRLIRDNERFIAENRQHAREASQHREAVETLRGELSIANATTARAEGAKELLAQQLEAKAKEAGESQSQFAAAKLREVDLAHKLTTAEAELMALRVLSEADGSQA</sequence>
<protein>
    <recommendedName>
        <fullName evidence="2">KfrA N-terminal DNA-binding domain-containing protein</fullName>
    </recommendedName>
</protein>
<dbReference type="EMBL" id="RBRS01000103">
    <property type="protein sequence ID" value="RMR22214.1"/>
    <property type="molecule type" value="Genomic_DNA"/>
</dbReference>
<dbReference type="Pfam" id="PF11740">
    <property type="entry name" value="KfrA_N"/>
    <property type="match status" value="1"/>
</dbReference>
<gene>
    <name evidence="3" type="ORF">ALP90_01402</name>
</gene>
<dbReference type="Proteomes" id="UP000271097">
    <property type="component" value="Unassembled WGS sequence"/>
</dbReference>
<evidence type="ECO:0000256" key="1">
    <source>
        <dbReference type="SAM" id="Coils"/>
    </source>
</evidence>
<organism evidence="3 4">
    <name type="scientific">Pseudomonas amygdali pv. ulmi</name>
    <dbReference type="NCBI Taxonomy" id="251720"/>
    <lineage>
        <taxon>Bacteria</taxon>
        <taxon>Pseudomonadati</taxon>
        <taxon>Pseudomonadota</taxon>
        <taxon>Gammaproteobacteria</taxon>
        <taxon>Pseudomonadales</taxon>
        <taxon>Pseudomonadaceae</taxon>
        <taxon>Pseudomonas</taxon>
        <taxon>Pseudomonas amygdali</taxon>
    </lineage>
</organism>
<feature type="coiled-coil region" evidence="1">
    <location>
        <begin position="153"/>
        <end position="258"/>
    </location>
</feature>
<name>A0A3M4T4X9_PSEA0</name>
<evidence type="ECO:0000313" key="4">
    <source>
        <dbReference type="Proteomes" id="UP000271097"/>
    </source>
</evidence>
<feature type="domain" description="KfrA N-terminal DNA-binding" evidence="2">
    <location>
        <begin position="11"/>
        <end position="114"/>
    </location>
</feature>
<accession>A0A3M4T4X9</accession>